<name>A0A428US67_9HYPO</name>
<dbReference type="GO" id="GO:0008198">
    <property type="term" value="F:ferrous iron binding"/>
    <property type="evidence" value="ECO:0007669"/>
    <property type="project" value="InterPro"/>
</dbReference>
<dbReference type="AlphaFoldDB" id="A0A428US67"/>
<dbReference type="InterPro" id="IPR014436">
    <property type="entry name" value="Extradiol_dOase_DODA"/>
</dbReference>
<dbReference type="Pfam" id="PF02900">
    <property type="entry name" value="LigB"/>
    <property type="match status" value="1"/>
</dbReference>
<dbReference type="Proteomes" id="UP000288429">
    <property type="component" value="Unassembled WGS sequence"/>
</dbReference>
<dbReference type="SUPFAM" id="SSF53213">
    <property type="entry name" value="LigB-like"/>
    <property type="match status" value="1"/>
</dbReference>
<evidence type="ECO:0000313" key="8">
    <source>
        <dbReference type="Proteomes" id="UP000288429"/>
    </source>
</evidence>
<keyword evidence="5" id="KW-0560">Oxidoreductase</keyword>
<dbReference type="GO" id="GO:0016702">
    <property type="term" value="F:oxidoreductase activity, acting on single donors with incorporation of molecular oxygen, incorporation of two atoms of oxygen"/>
    <property type="evidence" value="ECO:0007669"/>
    <property type="project" value="UniProtKB-ARBA"/>
</dbReference>
<dbReference type="PIRSF" id="PIRSF006157">
    <property type="entry name" value="Doxgns_DODA"/>
    <property type="match status" value="1"/>
</dbReference>
<protein>
    <recommendedName>
        <fullName evidence="6">Extradiol ring-cleavage dioxygenase class III enzyme subunit B domain-containing protein</fullName>
    </recommendedName>
</protein>
<organism evidence="7 8">
    <name type="scientific">Fusarium ambrosium</name>
    <dbReference type="NCBI Taxonomy" id="131363"/>
    <lineage>
        <taxon>Eukaryota</taxon>
        <taxon>Fungi</taxon>
        <taxon>Dikarya</taxon>
        <taxon>Ascomycota</taxon>
        <taxon>Pezizomycotina</taxon>
        <taxon>Sordariomycetes</taxon>
        <taxon>Hypocreomycetidae</taxon>
        <taxon>Hypocreales</taxon>
        <taxon>Nectriaceae</taxon>
        <taxon>Fusarium</taxon>
        <taxon>Fusarium solani species complex</taxon>
    </lineage>
</organism>
<evidence type="ECO:0000313" key="7">
    <source>
        <dbReference type="EMBL" id="RSM17123.1"/>
    </source>
</evidence>
<dbReference type="EMBL" id="NIZV01000037">
    <property type="protein sequence ID" value="RSM17123.1"/>
    <property type="molecule type" value="Genomic_DNA"/>
</dbReference>
<reference evidence="7 8" key="1">
    <citation type="submission" date="2017-06" db="EMBL/GenBank/DDBJ databases">
        <title>Cmopartive genomic analysis of Ambrosia Fusariam Clade fungi.</title>
        <authorList>
            <person name="Stajich J.E."/>
            <person name="Carrillo J."/>
            <person name="Kijimoto T."/>
            <person name="Eskalen A."/>
            <person name="O'Donnell K."/>
            <person name="Kasson M."/>
        </authorList>
    </citation>
    <scope>NUCLEOTIDE SEQUENCE [LARGE SCALE GENOMIC DNA]</scope>
    <source>
        <strain evidence="7 8">NRRL 20438</strain>
    </source>
</reference>
<feature type="domain" description="Extradiol ring-cleavage dioxygenase class III enzyme subunit B" evidence="6">
    <location>
        <begin position="14"/>
        <end position="277"/>
    </location>
</feature>
<keyword evidence="3" id="KW-0479">Metal-binding</keyword>
<proteinExistence type="inferred from homology"/>
<keyword evidence="8" id="KW-1185">Reference proteome</keyword>
<dbReference type="CDD" id="cd07363">
    <property type="entry name" value="45_DOPA_Dioxygenase"/>
    <property type="match status" value="1"/>
</dbReference>
<keyword evidence="4" id="KW-0862">Zinc</keyword>
<gene>
    <name evidence="7" type="ORF">CDV31_004016</name>
</gene>
<comment type="cofactor">
    <cofactor evidence="1">
        <name>Zn(2+)</name>
        <dbReference type="ChEBI" id="CHEBI:29105"/>
    </cofactor>
</comment>
<comment type="caution">
    <text evidence="7">The sequence shown here is derived from an EMBL/GenBank/DDBJ whole genome shotgun (WGS) entry which is preliminary data.</text>
</comment>
<evidence type="ECO:0000256" key="4">
    <source>
        <dbReference type="ARBA" id="ARBA00022833"/>
    </source>
</evidence>
<evidence type="ECO:0000256" key="2">
    <source>
        <dbReference type="ARBA" id="ARBA00007581"/>
    </source>
</evidence>
<comment type="similarity">
    <text evidence="2">Belongs to the DODA-type extradiol aromatic ring-opening dioxygenase family.</text>
</comment>
<dbReference type="PANTHER" id="PTHR30096">
    <property type="entry name" value="4,5-DOPA DIOXYGENASE EXTRADIOL-LIKE PROTEIN"/>
    <property type="match status" value="1"/>
</dbReference>
<accession>A0A428US67</accession>
<evidence type="ECO:0000256" key="3">
    <source>
        <dbReference type="ARBA" id="ARBA00022723"/>
    </source>
</evidence>
<evidence type="ECO:0000256" key="1">
    <source>
        <dbReference type="ARBA" id="ARBA00001947"/>
    </source>
</evidence>
<evidence type="ECO:0000256" key="5">
    <source>
        <dbReference type="ARBA" id="ARBA00023002"/>
    </source>
</evidence>
<evidence type="ECO:0000259" key="6">
    <source>
        <dbReference type="Pfam" id="PF02900"/>
    </source>
</evidence>
<dbReference type="InterPro" id="IPR004183">
    <property type="entry name" value="Xdiol_dOase_suB"/>
</dbReference>
<dbReference type="PANTHER" id="PTHR30096:SF1">
    <property type="entry name" value="AROMATIC RING-OPENING DIOXYGENASE FAMILY PROTEIN (AFU_ORTHOLOGUE AFUA_7G00640)"/>
    <property type="match status" value="1"/>
</dbReference>
<sequence>MSAQMKQGGSITPAAFWSHGSPLLCCKDSDSSEYWTQFGKAALENGIKGVVFVGAHWEEPDDRIRVATKTNPEIVQMDLVPRSYWENYSINVDLKLAEKVVDLLRAAGFPDVQKDPTFDWHDDTITPSRWIFPEGTPPATVVSLNARYNPVFHVKIGRALGELRKEGILLCGTGGAVHNLYRNNWYPFLTRGDNFQKGRTPARWAIEFEKSVSDAVANNKGARLAGALTRLTQSPRYKDAHPTDDHFYPLLVIGGSVMEDDEYGKKMAQTWEFQHMCNNQFVWGSWKTESKTQSV</sequence>
<dbReference type="GO" id="GO:0008270">
    <property type="term" value="F:zinc ion binding"/>
    <property type="evidence" value="ECO:0007669"/>
    <property type="project" value="InterPro"/>
</dbReference>
<dbReference type="Gene3D" id="3.40.830.10">
    <property type="entry name" value="LigB-like"/>
    <property type="match status" value="1"/>
</dbReference>